<keyword evidence="3" id="KW-1185">Reference proteome</keyword>
<evidence type="ECO:0000259" key="1">
    <source>
        <dbReference type="PROSITE" id="PS50943"/>
    </source>
</evidence>
<dbReference type="EMBL" id="JBIAZU010000010">
    <property type="protein sequence ID" value="MFF5297267.1"/>
    <property type="molecule type" value="Genomic_DNA"/>
</dbReference>
<dbReference type="InterPro" id="IPR010982">
    <property type="entry name" value="Lambda_DNA-bd_dom_sf"/>
</dbReference>
<evidence type="ECO:0000313" key="3">
    <source>
        <dbReference type="Proteomes" id="UP001602245"/>
    </source>
</evidence>
<sequence length="298" mass="33467">MAESPDPAVLRRRLQIELRKSREATGQSQKEVADALAWSPSKLLRIENGAVGITVTDLRALLGHYGVRGKQVDELTRLAQGSRKLTTATYGKSVPTSTIKFWNLRSSAVRVRQFETLLIPGLLQTEEYAREVITSYSTPDLSSEDIDDRVAARMDQQGLLDREDRPELYFMIDEAALRRWVGGPEVMRNQLDRLKKRAEADRLTIQVLPFELGVHGGIRGPFQILEFAEGEDYVLYIDDAAGGLASRDMEAETERYLTLFWDLEAVATKPWELNGFLDKVLADFNPKPAGNDAPESNT</sequence>
<dbReference type="SMART" id="SM00530">
    <property type="entry name" value="HTH_XRE"/>
    <property type="match status" value="1"/>
</dbReference>
<dbReference type="Proteomes" id="UP001602245">
    <property type="component" value="Unassembled WGS sequence"/>
</dbReference>
<dbReference type="Pfam" id="PF13560">
    <property type="entry name" value="HTH_31"/>
    <property type="match status" value="1"/>
</dbReference>
<proteinExistence type="predicted"/>
<comment type="caution">
    <text evidence="2">The sequence shown here is derived from an EMBL/GenBank/DDBJ whole genome shotgun (WGS) entry which is preliminary data.</text>
</comment>
<dbReference type="InterPro" id="IPR001387">
    <property type="entry name" value="Cro/C1-type_HTH"/>
</dbReference>
<dbReference type="CDD" id="cd00093">
    <property type="entry name" value="HTH_XRE"/>
    <property type="match status" value="1"/>
</dbReference>
<feature type="domain" description="HTH cro/C1-type" evidence="1">
    <location>
        <begin position="18"/>
        <end position="75"/>
    </location>
</feature>
<dbReference type="InterPro" id="IPR043917">
    <property type="entry name" value="DUF5753"/>
</dbReference>
<gene>
    <name evidence="2" type="ORF">ACFY35_48230</name>
</gene>
<dbReference type="RefSeq" id="WP_020514036.1">
    <property type="nucleotide sequence ID" value="NZ_JBIAZU010000010.1"/>
</dbReference>
<accession>A0ABW6WVG7</accession>
<protein>
    <submittedName>
        <fullName evidence="2">Helix-turn-helix domain-containing protein</fullName>
    </submittedName>
</protein>
<name>A0ABW6WVG7_9ACTN</name>
<dbReference type="Gene3D" id="1.10.260.40">
    <property type="entry name" value="lambda repressor-like DNA-binding domains"/>
    <property type="match status" value="1"/>
</dbReference>
<evidence type="ECO:0000313" key="2">
    <source>
        <dbReference type="EMBL" id="MFF5297267.1"/>
    </source>
</evidence>
<dbReference type="SUPFAM" id="SSF47413">
    <property type="entry name" value="lambda repressor-like DNA-binding domains"/>
    <property type="match status" value="1"/>
</dbReference>
<reference evidence="2 3" key="1">
    <citation type="submission" date="2024-10" db="EMBL/GenBank/DDBJ databases">
        <title>The Natural Products Discovery Center: Release of the First 8490 Sequenced Strains for Exploring Actinobacteria Biosynthetic Diversity.</title>
        <authorList>
            <person name="Kalkreuter E."/>
            <person name="Kautsar S.A."/>
            <person name="Yang D."/>
            <person name="Bader C.D."/>
            <person name="Teijaro C.N."/>
            <person name="Fluegel L."/>
            <person name="Davis C.M."/>
            <person name="Simpson J.R."/>
            <person name="Lauterbach L."/>
            <person name="Steele A.D."/>
            <person name="Gui C."/>
            <person name="Meng S."/>
            <person name="Li G."/>
            <person name="Viehrig K."/>
            <person name="Ye F."/>
            <person name="Su P."/>
            <person name="Kiefer A.F."/>
            <person name="Nichols A."/>
            <person name="Cepeda A.J."/>
            <person name="Yan W."/>
            <person name="Fan B."/>
            <person name="Jiang Y."/>
            <person name="Adhikari A."/>
            <person name="Zheng C.-J."/>
            <person name="Schuster L."/>
            <person name="Cowan T.M."/>
            <person name="Smanski M.J."/>
            <person name="Chevrette M.G."/>
            <person name="De Carvalho L.P.S."/>
            <person name="Shen B."/>
        </authorList>
    </citation>
    <scope>NUCLEOTIDE SEQUENCE [LARGE SCALE GENOMIC DNA]</scope>
    <source>
        <strain evidence="2 3">NPDC000087</strain>
    </source>
</reference>
<organism evidence="2 3">
    <name type="scientific">Paractinoplanes globisporus</name>
    <dbReference type="NCBI Taxonomy" id="113565"/>
    <lineage>
        <taxon>Bacteria</taxon>
        <taxon>Bacillati</taxon>
        <taxon>Actinomycetota</taxon>
        <taxon>Actinomycetes</taxon>
        <taxon>Micromonosporales</taxon>
        <taxon>Micromonosporaceae</taxon>
        <taxon>Paractinoplanes</taxon>
    </lineage>
</organism>
<dbReference type="Pfam" id="PF19054">
    <property type="entry name" value="DUF5753"/>
    <property type="match status" value="1"/>
</dbReference>
<dbReference type="PROSITE" id="PS50943">
    <property type="entry name" value="HTH_CROC1"/>
    <property type="match status" value="1"/>
</dbReference>